<gene>
    <name evidence="3" type="ORF">SAMN05660909_03039</name>
</gene>
<dbReference type="AlphaFoldDB" id="A0A1H4DCD2"/>
<keyword evidence="4" id="KW-1185">Reference proteome</keyword>
<evidence type="ECO:0000259" key="2">
    <source>
        <dbReference type="PROSITE" id="PS50093"/>
    </source>
</evidence>
<dbReference type="InterPro" id="IPR013783">
    <property type="entry name" value="Ig-like_fold"/>
</dbReference>
<keyword evidence="1" id="KW-0732">Signal</keyword>
<proteinExistence type="predicted"/>
<feature type="domain" description="PKD" evidence="2">
    <location>
        <begin position="332"/>
        <end position="373"/>
    </location>
</feature>
<accession>A0A1H4DCD2</accession>
<dbReference type="InterPro" id="IPR026341">
    <property type="entry name" value="T9SS_type_B"/>
</dbReference>
<evidence type="ECO:0000313" key="4">
    <source>
        <dbReference type="Proteomes" id="UP000199656"/>
    </source>
</evidence>
<dbReference type="EMBL" id="FNRL01000013">
    <property type="protein sequence ID" value="SEA70267.1"/>
    <property type="molecule type" value="Genomic_DNA"/>
</dbReference>
<protein>
    <submittedName>
        <fullName evidence="3">Gliding motility-associated C-terminal domain-containing protein</fullName>
    </submittedName>
</protein>
<dbReference type="SMART" id="SM00089">
    <property type="entry name" value="PKD"/>
    <property type="match status" value="2"/>
</dbReference>
<name>A0A1H4DCD2_9BACT</name>
<dbReference type="InterPro" id="IPR022409">
    <property type="entry name" value="PKD/Chitinase_dom"/>
</dbReference>
<reference evidence="4" key="1">
    <citation type="submission" date="2016-10" db="EMBL/GenBank/DDBJ databases">
        <authorList>
            <person name="Varghese N."/>
            <person name="Submissions S."/>
        </authorList>
    </citation>
    <scope>NUCLEOTIDE SEQUENCE [LARGE SCALE GENOMIC DNA]</scope>
    <source>
        <strain evidence="4">DSM 23920</strain>
    </source>
</reference>
<dbReference type="STRING" id="408074.SAMN05660909_03039"/>
<dbReference type="Pfam" id="PF13585">
    <property type="entry name" value="CHU_C"/>
    <property type="match status" value="1"/>
</dbReference>
<dbReference type="RefSeq" id="WP_089762786.1">
    <property type="nucleotide sequence ID" value="NZ_BKAT01000046.1"/>
</dbReference>
<dbReference type="Gene3D" id="2.60.40.10">
    <property type="entry name" value="Immunoglobulins"/>
    <property type="match status" value="2"/>
</dbReference>
<dbReference type="InterPro" id="IPR000601">
    <property type="entry name" value="PKD_dom"/>
</dbReference>
<organism evidence="3 4">
    <name type="scientific">Chitinophaga terrae</name>
    <name type="common">ex Kim and Jung 2007</name>
    <dbReference type="NCBI Taxonomy" id="408074"/>
    <lineage>
        <taxon>Bacteria</taxon>
        <taxon>Pseudomonadati</taxon>
        <taxon>Bacteroidota</taxon>
        <taxon>Chitinophagia</taxon>
        <taxon>Chitinophagales</taxon>
        <taxon>Chitinophagaceae</taxon>
        <taxon>Chitinophaga</taxon>
    </lineage>
</organism>
<sequence>MKIAVLLILCCCLFPICAAGYHIIGGEIYYKTLGLNRDNTRYRYLITLKLYRDADFTCGDRQGCIDRFENPVTANIYTVSGARPISTVYLTMRDTKPMRDTLKNPCLAPKSQHLEVAFYSDTIELPAINGGYFIASQRCCRGEKITNIYDSEHEGSTYYTIIPGSESKPYNNSAYFDKDTSIIICNALPFTLDYAAYDEDGDSLTYSLCNALTDGTNNQSDNSSVTPPPYNQTVRYIPPYAGANPVGGNPRMSISNKGLISCTPDKPGKYVITVCVNEYDRATGAFLGTHSKDILLTIFDCQTKITAKFPPVIMNCAESPAFDIPISNSSIAGFTSAYLWTFGDGTDTVTNSQTLFYHQYPDTGVYKIKLVVNPGLACTDSLEGVVHNYPGLKVGFTTEGLCKGEQIRFNDTSSYLYGHIVSKQWDFGNSDPVSIFRGEGGVSHVYNAGNTYPVSLTIKTDNICERTVTKDLKIYEVKPFAGNDTILAKGQQLVLPGSGGDFYSWTPTEGLSNPSVAQPLVTGNKDITYYLKVSDRQGCFGYDSINIKYYTGPEIYVPTAFSPNGDGQNDRFRFIPVGITTYKFFRIFNRWGVEIYSSPDYKTGWDGTYKGDPAPVDTYIWILQGVDFNGKEIMKRGTVTLIR</sequence>
<feature type="domain" description="PKD" evidence="2">
    <location>
        <begin position="418"/>
        <end position="458"/>
    </location>
</feature>
<evidence type="ECO:0000313" key="3">
    <source>
        <dbReference type="EMBL" id="SEA70267.1"/>
    </source>
</evidence>
<dbReference type="Pfam" id="PF18911">
    <property type="entry name" value="PKD_4"/>
    <property type="match status" value="1"/>
</dbReference>
<dbReference type="InterPro" id="IPR035986">
    <property type="entry name" value="PKD_dom_sf"/>
</dbReference>
<dbReference type="Proteomes" id="UP000199656">
    <property type="component" value="Unassembled WGS sequence"/>
</dbReference>
<evidence type="ECO:0000256" key="1">
    <source>
        <dbReference type="SAM" id="SignalP"/>
    </source>
</evidence>
<dbReference type="SUPFAM" id="SSF49299">
    <property type="entry name" value="PKD domain"/>
    <property type="match status" value="2"/>
</dbReference>
<dbReference type="PROSITE" id="PS50093">
    <property type="entry name" value="PKD"/>
    <property type="match status" value="2"/>
</dbReference>
<dbReference type="NCBIfam" id="TIGR04131">
    <property type="entry name" value="Bac_Flav_CTERM"/>
    <property type="match status" value="1"/>
</dbReference>
<feature type="signal peptide" evidence="1">
    <location>
        <begin position="1"/>
        <end position="18"/>
    </location>
</feature>
<feature type="chain" id="PRO_5011456594" evidence="1">
    <location>
        <begin position="19"/>
        <end position="643"/>
    </location>
</feature>
<dbReference type="OrthoDB" id="1490014at2"/>
<dbReference type="CDD" id="cd00146">
    <property type="entry name" value="PKD"/>
    <property type="match status" value="2"/>
</dbReference>